<keyword evidence="1" id="KW-0812">Transmembrane</keyword>
<dbReference type="AlphaFoldDB" id="A0A3B0YY08"/>
<organism evidence="2">
    <name type="scientific">hydrothermal vent metagenome</name>
    <dbReference type="NCBI Taxonomy" id="652676"/>
    <lineage>
        <taxon>unclassified sequences</taxon>
        <taxon>metagenomes</taxon>
        <taxon>ecological metagenomes</taxon>
    </lineage>
</organism>
<proteinExistence type="predicted"/>
<reference evidence="2" key="1">
    <citation type="submission" date="2018-06" db="EMBL/GenBank/DDBJ databases">
        <authorList>
            <person name="Zhirakovskaya E."/>
        </authorList>
    </citation>
    <scope>NUCLEOTIDE SEQUENCE</scope>
</reference>
<dbReference type="EMBL" id="UOFQ01000033">
    <property type="protein sequence ID" value="VAW85945.1"/>
    <property type="molecule type" value="Genomic_DNA"/>
</dbReference>
<feature type="transmembrane region" description="Helical" evidence="1">
    <location>
        <begin position="114"/>
        <end position="137"/>
    </location>
</feature>
<accession>A0A3B0YY08</accession>
<feature type="transmembrane region" description="Helical" evidence="1">
    <location>
        <begin position="83"/>
        <end position="102"/>
    </location>
</feature>
<keyword evidence="1" id="KW-1133">Transmembrane helix</keyword>
<feature type="transmembrane region" description="Helical" evidence="1">
    <location>
        <begin position="6"/>
        <end position="25"/>
    </location>
</feature>
<protein>
    <submittedName>
        <fullName evidence="2">Optional hypothetical component of the B12 transporter BtuM</fullName>
    </submittedName>
</protein>
<evidence type="ECO:0000313" key="2">
    <source>
        <dbReference type="EMBL" id="VAW85945.1"/>
    </source>
</evidence>
<feature type="transmembrane region" description="Helical" evidence="1">
    <location>
        <begin position="37"/>
        <end position="63"/>
    </location>
</feature>
<sequence>MLTLSTRNQLAIGIALALLIIITRGHHFASLHNLPGASWAVFFLAGVYLRPILVLPAFLALTWTLDFIAFQWGGVSDFCLSPAYILLLPAYGALWLAGRWYAKRHCFEWRTLMPLTLAAFMGAVVCELFSSGGFYLFSGRFPDPSWAEFAARQLKYFPSYLQSLSFYVAIAALVHVVFSVAQKVAMQHKIAS</sequence>
<evidence type="ECO:0000256" key="1">
    <source>
        <dbReference type="SAM" id="Phobius"/>
    </source>
</evidence>
<name>A0A3B0YY08_9ZZZZ</name>
<keyword evidence="1" id="KW-0472">Membrane</keyword>
<gene>
    <name evidence="2" type="ORF">MNBD_GAMMA17-1082</name>
</gene>
<feature type="transmembrane region" description="Helical" evidence="1">
    <location>
        <begin position="157"/>
        <end position="181"/>
    </location>
</feature>